<reference evidence="2" key="1">
    <citation type="submission" date="2023-03" db="EMBL/GenBank/DDBJ databases">
        <title>Complete genome of Cladonia borealis.</title>
        <authorList>
            <person name="Park H."/>
        </authorList>
    </citation>
    <scope>NUCLEOTIDE SEQUENCE</scope>
    <source>
        <strain evidence="2">ANT050790</strain>
    </source>
</reference>
<keyword evidence="1" id="KW-0732">Signal</keyword>
<dbReference type="PANTHER" id="PTHR39599">
    <property type="entry name" value="GPI-ANCHORED PROTEIN (EUROFUNG)-RELATED-RELATED"/>
    <property type="match status" value="1"/>
</dbReference>
<dbReference type="AlphaFoldDB" id="A0AA39R6B8"/>
<name>A0AA39R6B8_9LECA</name>
<evidence type="ECO:0000256" key="1">
    <source>
        <dbReference type="SAM" id="SignalP"/>
    </source>
</evidence>
<dbReference type="EMBL" id="JAFEKC020000005">
    <property type="protein sequence ID" value="KAK0514610.1"/>
    <property type="molecule type" value="Genomic_DNA"/>
</dbReference>
<feature type="chain" id="PRO_5041362756" evidence="1">
    <location>
        <begin position="29"/>
        <end position="215"/>
    </location>
</feature>
<sequence length="215" mass="23650">MLLPASWQLIPASLLVFLSTAPITTTQARRIPWPFSPRASRSLPQIYAIPERDGISTSSNATTMLVSVRKMGDEQGEMFFPEYWRFDTVEEQESVLDSGLGEPPRNKIVHLDGRDNSEDWANASILQPLQAPFALHDNGDFDNRSLRGRFLESPRAIFGLDKRQFQCPGDTTACSNINQSNSCCPTGTAHVEPQTLAALTALAEDAVCKVTVVAV</sequence>
<proteinExistence type="predicted"/>
<feature type="signal peptide" evidence="1">
    <location>
        <begin position="1"/>
        <end position="28"/>
    </location>
</feature>
<evidence type="ECO:0000313" key="2">
    <source>
        <dbReference type="EMBL" id="KAK0514610.1"/>
    </source>
</evidence>
<accession>A0AA39R6B8</accession>
<organism evidence="2 3">
    <name type="scientific">Cladonia borealis</name>
    <dbReference type="NCBI Taxonomy" id="184061"/>
    <lineage>
        <taxon>Eukaryota</taxon>
        <taxon>Fungi</taxon>
        <taxon>Dikarya</taxon>
        <taxon>Ascomycota</taxon>
        <taxon>Pezizomycotina</taxon>
        <taxon>Lecanoromycetes</taxon>
        <taxon>OSLEUM clade</taxon>
        <taxon>Lecanoromycetidae</taxon>
        <taxon>Lecanorales</taxon>
        <taxon>Lecanorineae</taxon>
        <taxon>Cladoniaceae</taxon>
        <taxon>Cladonia</taxon>
    </lineage>
</organism>
<gene>
    <name evidence="2" type="ORF">JMJ35_003227</name>
</gene>
<evidence type="ECO:0000313" key="3">
    <source>
        <dbReference type="Proteomes" id="UP001166286"/>
    </source>
</evidence>
<dbReference type="PANTHER" id="PTHR39599:SF1">
    <property type="entry name" value="GPI-ANCHORED PROTEIN (EUROFUNG)"/>
    <property type="match status" value="1"/>
</dbReference>
<protein>
    <submittedName>
        <fullName evidence="2">Uncharacterized protein</fullName>
    </submittedName>
</protein>
<keyword evidence="3" id="KW-1185">Reference proteome</keyword>
<comment type="caution">
    <text evidence="2">The sequence shown here is derived from an EMBL/GenBank/DDBJ whole genome shotgun (WGS) entry which is preliminary data.</text>
</comment>
<dbReference type="Proteomes" id="UP001166286">
    <property type="component" value="Unassembled WGS sequence"/>
</dbReference>